<dbReference type="SUPFAM" id="SSF46785">
    <property type="entry name" value="Winged helix' DNA-binding domain"/>
    <property type="match status" value="1"/>
</dbReference>
<dbReference type="PANTHER" id="PTHR30419">
    <property type="entry name" value="HTH-TYPE TRANSCRIPTIONAL REGULATOR YBHD"/>
    <property type="match status" value="1"/>
</dbReference>
<organism evidence="6 7">
    <name type="scientific">Bordetella bronchiseptica 00-P-2796</name>
    <dbReference type="NCBI Taxonomy" id="1331199"/>
    <lineage>
        <taxon>Bacteria</taxon>
        <taxon>Pseudomonadati</taxon>
        <taxon>Pseudomonadota</taxon>
        <taxon>Betaproteobacteria</taxon>
        <taxon>Burkholderiales</taxon>
        <taxon>Alcaligenaceae</taxon>
        <taxon>Bordetella</taxon>
    </lineage>
</organism>
<dbReference type="PROSITE" id="PS50931">
    <property type="entry name" value="HTH_LYSR"/>
    <property type="match status" value="1"/>
</dbReference>
<evidence type="ECO:0000256" key="3">
    <source>
        <dbReference type="ARBA" id="ARBA00023125"/>
    </source>
</evidence>
<reference evidence="6 7" key="1">
    <citation type="submission" date="2014-03" db="EMBL/GenBank/DDBJ databases">
        <title>Genome sequence of Bordetella bronchiseptica.</title>
        <authorList>
            <person name="Harvill E."/>
            <person name="Goodfield L.L."/>
            <person name="Ivanov Y.V."/>
            <person name="Meyer J.A."/>
            <person name="Muse S.J."/>
            <person name="Jacobs N."/>
            <person name="Bendor L."/>
            <person name="Smallridge W.E."/>
            <person name="Brinkac L.M."/>
            <person name="Sanka R."/>
            <person name="Kim M."/>
            <person name="Losada L."/>
        </authorList>
    </citation>
    <scope>NUCLEOTIDE SEQUENCE [LARGE SCALE GENOMIC DNA]</scope>
    <source>
        <strain evidence="6 7">00-P-2796</strain>
    </source>
</reference>
<accession>A0ABR4RAW8</accession>
<evidence type="ECO:0000256" key="4">
    <source>
        <dbReference type="ARBA" id="ARBA00023163"/>
    </source>
</evidence>
<keyword evidence="3" id="KW-0238">DNA-binding</keyword>
<protein>
    <submittedName>
        <fullName evidence="6">LysR substrate-binding domain protein</fullName>
    </submittedName>
</protein>
<evidence type="ECO:0000256" key="1">
    <source>
        <dbReference type="ARBA" id="ARBA00009437"/>
    </source>
</evidence>
<keyword evidence="7" id="KW-1185">Reference proteome</keyword>
<dbReference type="InterPro" id="IPR050950">
    <property type="entry name" value="HTH-type_LysR_regulators"/>
</dbReference>
<comment type="caution">
    <text evidence="6">The sequence shown here is derived from an EMBL/GenBank/DDBJ whole genome shotgun (WGS) entry which is preliminary data.</text>
</comment>
<dbReference type="Pfam" id="PF03466">
    <property type="entry name" value="LysR_substrate"/>
    <property type="match status" value="1"/>
</dbReference>
<gene>
    <name evidence="6" type="ORF">L490_0979</name>
</gene>
<keyword evidence="4" id="KW-0804">Transcription</keyword>
<dbReference type="InterPro" id="IPR000847">
    <property type="entry name" value="LysR_HTH_N"/>
</dbReference>
<evidence type="ECO:0000313" key="6">
    <source>
        <dbReference type="EMBL" id="KCV33182.1"/>
    </source>
</evidence>
<evidence type="ECO:0000313" key="7">
    <source>
        <dbReference type="Proteomes" id="UP000025756"/>
    </source>
</evidence>
<evidence type="ECO:0000256" key="2">
    <source>
        <dbReference type="ARBA" id="ARBA00023015"/>
    </source>
</evidence>
<dbReference type="PANTHER" id="PTHR30419:SF2">
    <property type="entry name" value="LYSR FAMILY TRANSCRIPTIONAL REGULATOR"/>
    <property type="match status" value="1"/>
</dbReference>
<evidence type="ECO:0000259" key="5">
    <source>
        <dbReference type="PROSITE" id="PS50931"/>
    </source>
</evidence>
<dbReference type="EMBL" id="JGWH01000122">
    <property type="protein sequence ID" value="KCV33182.1"/>
    <property type="molecule type" value="Genomic_DNA"/>
</dbReference>
<dbReference type="Proteomes" id="UP000025756">
    <property type="component" value="Unassembled WGS sequence"/>
</dbReference>
<dbReference type="InterPro" id="IPR036390">
    <property type="entry name" value="WH_DNA-bd_sf"/>
</dbReference>
<feature type="domain" description="HTH lysR-type" evidence="5">
    <location>
        <begin position="29"/>
        <end position="86"/>
    </location>
</feature>
<dbReference type="Gene3D" id="3.40.190.290">
    <property type="match status" value="1"/>
</dbReference>
<sequence length="331" mass="35482">MARACPKRPRIHMFKYPFPTPAPLRPMRYELTDMRLFVAIADARSLSGGANAVHLTTSAASYRLKNLEQALGVPLFKREARGMELTAEGEFVLKHVRAILAGVETMQGEVSSFARGIRGSVKLFANSSSLNGFIVPSLGRFLAANPQVNILLEERPSNTIEAAIAGHEADIGIFAGQSQSVGVLPTRYALDELVIAAPRAHPVAAGGPVKFAEVLDIEFVCMSRASSNFVFLRDMAKLTGKSPRVRIHAHTFEALLTMVQAGVGVALVPRSVAAEALDKQRIAVAPLDEPWARRELTLVTASEGPLSPIVKQVTAHLLGDPAVSATRPAPG</sequence>
<name>A0ABR4RAW8_BORBO</name>
<dbReference type="Pfam" id="PF00126">
    <property type="entry name" value="HTH_1"/>
    <property type="match status" value="1"/>
</dbReference>
<dbReference type="InterPro" id="IPR036388">
    <property type="entry name" value="WH-like_DNA-bd_sf"/>
</dbReference>
<comment type="similarity">
    <text evidence="1">Belongs to the LysR transcriptional regulatory family.</text>
</comment>
<dbReference type="SUPFAM" id="SSF53850">
    <property type="entry name" value="Periplasmic binding protein-like II"/>
    <property type="match status" value="1"/>
</dbReference>
<proteinExistence type="inferred from homology"/>
<dbReference type="InterPro" id="IPR005119">
    <property type="entry name" value="LysR_subst-bd"/>
</dbReference>
<dbReference type="Gene3D" id="1.10.10.10">
    <property type="entry name" value="Winged helix-like DNA-binding domain superfamily/Winged helix DNA-binding domain"/>
    <property type="match status" value="1"/>
</dbReference>
<keyword evidence="2" id="KW-0805">Transcription regulation</keyword>